<name>A0A1H7VZZ3_9BACI</name>
<evidence type="ECO:0000313" key="2">
    <source>
        <dbReference type="Proteomes" id="UP000198553"/>
    </source>
</evidence>
<dbReference type="AlphaFoldDB" id="A0A1H7VZZ3"/>
<organism evidence="1 2">
    <name type="scientific">Mesobacillus persicus</name>
    <dbReference type="NCBI Taxonomy" id="930146"/>
    <lineage>
        <taxon>Bacteria</taxon>
        <taxon>Bacillati</taxon>
        <taxon>Bacillota</taxon>
        <taxon>Bacilli</taxon>
        <taxon>Bacillales</taxon>
        <taxon>Bacillaceae</taxon>
        <taxon>Mesobacillus</taxon>
    </lineage>
</organism>
<protein>
    <submittedName>
        <fullName evidence="1">Uncharacterized protein</fullName>
    </submittedName>
</protein>
<dbReference type="OrthoDB" id="2452736at2"/>
<keyword evidence="2" id="KW-1185">Reference proteome</keyword>
<proteinExistence type="predicted"/>
<dbReference type="RefSeq" id="WP_090740313.1">
    <property type="nucleotide sequence ID" value="NZ_FOBW01000001.1"/>
</dbReference>
<dbReference type="Proteomes" id="UP000198553">
    <property type="component" value="Unassembled WGS sequence"/>
</dbReference>
<dbReference type="EMBL" id="FOBW01000001">
    <property type="protein sequence ID" value="SEM14790.1"/>
    <property type="molecule type" value="Genomic_DNA"/>
</dbReference>
<reference evidence="2" key="1">
    <citation type="submission" date="2016-10" db="EMBL/GenBank/DDBJ databases">
        <authorList>
            <person name="Varghese N."/>
            <person name="Submissions S."/>
        </authorList>
    </citation>
    <scope>NUCLEOTIDE SEQUENCE [LARGE SCALE GENOMIC DNA]</scope>
    <source>
        <strain evidence="2">B48,IBRC-M 10115,DSM 25386,CECT 8001</strain>
    </source>
</reference>
<sequence length="173" mass="19806">MILKSIDLSLMAEHLMIHKGVLARLESAFCSVHSNELKQIIYEQIVIMRNHVKVMLLLMDPNQNELVTVAALNELDPVSIKCQDQNAHPKEKNVAIELKNTAKTMANDNFNSALRMKAQNVRDIHINMALQQASLQRRYHHFLEQNMKEVSPESSIQEQVNTMNSIKNMFKTG</sequence>
<gene>
    <name evidence="1" type="ORF">SAMN05192533_101206</name>
</gene>
<accession>A0A1H7VZZ3</accession>
<evidence type="ECO:0000313" key="1">
    <source>
        <dbReference type="EMBL" id="SEM14790.1"/>
    </source>
</evidence>